<dbReference type="OrthoDB" id="165010at2759"/>
<dbReference type="GO" id="GO:0008270">
    <property type="term" value="F:zinc ion binding"/>
    <property type="evidence" value="ECO:0007669"/>
    <property type="project" value="UniProtKB-KW"/>
</dbReference>
<keyword evidence="1" id="KW-0862">Zinc</keyword>
<evidence type="ECO:0000259" key="3">
    <source>
        <dbReference type="PROSITE" id="PS50966"/>
    </source>
</evidence>
<keyword evidence="1" id="KW-0479">Metal-binding</keyword>
<evidence type="ECO:0000256" key="1">
    <source>
        <dbReference type="PROSITE-ProRule" id="PRU00325"/>
    </source>
</evidence>
<feature type="region of interest" description="Disordered" evidence="2">
    <location>
        <begin position="266"/>
        <end position="296"/>
    </location>
</feature>
<accession>A0A0P1B145</accession>
<dbReference type="AlphaFoldDB" id="A0A0P1B145"/>
<keyword evidence="1" id="KW-0863">Zinc-finger</keyword>
<proteinExistence type="predicted"/>
<dbReference type="RefSeq" id="XP_024583622.1">
    <property type="nucleotide sequence ID" value="XM_024718199.1"/>
</dbReference>
<dbReference type="EMBL" id="CCYD01002371">
    <property type="protein sequence ID" value="CEG47253.1"/>
    <property type="molecule type" value="Genomic_DNA"/>
</dbReference>
<feature type="domain" description="SWIM-type" evidence="3">
    <location>
        <begin position="177"/>
        <end position="220"/>
    </location>
</feature>
<dbReference type="InterPro" id="IPR007527">
    <property type="entry name" value="Znf_SWIM"/>
</dbReference>
<reference evidence="5" key="1">
    <citation type="submission" date="2014-09" db="EMBL/GenBank/DDBJ databases">
        <authorList>
            <person name="Sharma Rahul"/>
            <person name="Thines Marco"/>
        </authorList>
    </citation>
    <scope>NUCLEOTIDE SEQUENCE [LARGE SCALE GENOMIC DNA]</scope>
</reference>
<feature type="compositionally biased region" description="Basic and acidic residues" evidence="2">
    <location>
        <begin position="271"/>
        <end position="287"/>
    </location>
</feature>
<dbReference type="Proteomes" id="UP000054928">
    <property type="component" value="Unassembled WGS sequence"/>
</dbReference>
<protein>
    <submittedName>
        <fullName evidence="4">Zinc finger, SWIM-type</fullName>
    </submittedName>
</protein>
<name>A0A0P1B145_PLAHL</name>
<sequence length="296" mass="33406">MVGRDGNLINKIVAVALAPVEDYYKYMWLFSKFLHNGFPLTACPVLSDRNVSLVSDAESLGDLQQFCVRHIIDVAIGKCYAGNPAATIYPSAIPASNWRLHPHANTTSWYGWRTTNFVESEQAKILRRKARKMQPYEIFKSYLTIFMGEAYNRVRLGQLWVNADRKLTPRAEHDVAFIARISNPTKQRRLDLKSLTCSCLTCTQHRIACRHLIATILDYNMVESAYELMDECYTVASYQENPGTLVIPEYDLLTADLSIPPAAYVQQAGRPRKDASDPMVRLAERRGSHTSAPSVG</sequence>
<organism evidence="4 5">
    <name type="scientific">Plasmopara halstedii</name>
    <name type="common">Downy mildew of sunflower</name>
    <dbReference type="NCBI Taxonomy" id="4781"/>
    <lineage>
        <taxon>Eukaryota</taxon>
        <taxon>Sar</taxon>
        <taxon>Stramenopiles</taxon>
        <taxon>Oomycota</taxon>
        <taxon>Peronosporomycetes</taxon>
        <taxon>Peronosporales</taxon>
        <taxon>Peronosporaceae</taxon>
        <taxon>Plasmopara</taxon>
    </lineage>
</organism>
<dbReference type="OMA" id="YELMDEC"/>
<dbReference type="GeneID" id="36398955"/>
<keyword evidence="5" id="KW-1185">Reference proteome</keyword>
<evidence type="ECO:0000256" key="2">
    <source>
        <dbReference type="SAM" id="MobiDB-lite"/>
    </source>
</evidence>
<evidence type="ECO:0000313" key="5">
    <source>
        <dbReference type="Proteomes" id="UP000054928"/>
    </source>
</evidence>
<dbReference type="PROSITE" id="PS50966">
    <property type="entry name" value="ZF_SWIM"/>
    <property type="match status" value="1"/>
</dbReference>
<evidence type="ECO:0000313" key="4">
    <source>
        <dbReference type="EMBL" id="CEG47253.1"/>
    </source>
</evidence>